<proteinExistence type="predicted"/>
<dbReference type="AlphaFoldDB" id="A0A0G2IB95"/>
<feature type="transmembrane region" description="Helical" evidence="1">
    <location>
        <begin position="75"/>
        <end position="97"/>
    </location>
</feature>
<dbReference type="OrthoDB" id="4186131at2759"/>
<keyword evidence="1" id="KW-0472">Membrane</keyword>
<evidence type="ECO:0000313" key="2">
    <source>
        <dbReference type="EMBL" id="KKZ67545.1"/>
    </source>
</evidence>
<keyword evidence="1" id="KW-1133">Transmembrane helix</keyword>
<comment type="caution">
    <text evidence="2">The sequence shown here is derived from an EMBL/GenBank/DDBJ whole genome shotgun (WGS) entry which is preliminary data.</text>
</comment>
<sequence length="140" mass="14834">MIISNTIFLGLRIFAALISIAGAAGLGWATEILYSPDTGPFAETIGISSLAISAVWTLIALGLAFFVGNDRVHPGVIVTLDLLLGMFAVVGGFVVALSPFSDAHWIDCSKGRWTSICGNSAEKSSVIWRFFAAAFCFMNV</sequence>
<accession>A0A0G2IB95</accession>
<reference evidence="3" key="1">
    <citation type="journal article" date="2015" name="PLoS Genet.">
        <title>The dynamic genome and transcriptome of the human fungal pathogen Blastomyces and close relative Emmonsia.</title>
        <authorList>
            <person name="Munoz J.F."/>
            <person name="Gauthier G.M."/>
            <person name="Desjardins C.A."/>
            <person name="Gallo J.E."/>
            <person name="Holder J."/>
            <person name="Sullivan T.D."/>
            <person name="Marty A.J."/>
            <person name="Carmen J.C."/>
            <person name="Chen Z."/>
            <person name="Ding L."/>
            <person name="Gujja S."/>
            <person name="Magrini V."/>
            <person name="Misas E."/>
            <person name="Mitreva M."/>
            <person name="Priest M."/>
            <person name="Saif S."/>
            <person name="Whiston E.A."/>
            <person name="Young S."/>
            <person name="Zeng Q."/>
            <person name="Goldman W.E."/>
            <person name="Mardis E.R."/>
            <person name="Taylor J.W."/>
            <person name="McEwen J.G."/>
            <person name="Clay O.K."/>
            <person name="Klein B.S."/>
            <person name="Cuomo C.A."/>
        </authorList>
    </citation>
    <scope>NUCLEOTIDE SEQUENCE [LARGE SCALE GENOMIC DNA]</scope>
    <source>
        <strain evidence="3">UAMH 3008</strain>
    </source>
</reference>
<dbReference type="EMBL" id="LCZI01000234">
    <property type="protein sequence ID" value="KKZ67545.1"/>
    <property type="molecule type" value="Genomic_DNA"/>
</dbReference>
<evidence type="ECO:0000313" key="3">
    <source>
        <dbReference type="Proteomes" id="UP000034164"/>
    </source>
</evidence>
<feature type="transmembrane region" description="Helical" evidence="1">
    <location>
        <begin position="47"/>
        <end position="68"/>
    </location>
</feature>
<gene>
    <name evidence="2" type="ORF">EMCG_06779</name>
</gene>
<dbReference type="VEuPathDB" id="FungiDB:EMCG_06779"/>
<evidence type="ECO:0000256" key="1">
    <source>
        <dbReference type="SAM" id="Phobius"/>
    </source>
</evidence>
<evidence type="ECO:0008006" key="4">
    <source>
        <dbReference type="Google" id="ProtNLM"/>
    </source>
</evidence>
<dbReference type="Proteomes" id="UP000034164">
    <property type="component" value="Unassembled WGS sequence"/>
</dbReference>
<organism evidence="2 3">
    <name type="scientific">[Emmonsia] crescens</name>
    <dbReference type="NCBI Taxonomy" id="73230"/>
    <lineage>
        <taxon>Eukaryota</taxon>
        <taxon>Fungi</taxon>
        <taxon>Dikarya</taxon>
        <taxon>Ascomycota</taxon>
        <taxon>Pezizomycotina</taxon>
        <taxon>Eurotiomycetes</taxon>
        <taxon>Eurotiomycetidae</taxon>
        <taxon>Onygenales</taxon>
        <taxon>Ajellomycetaceae</taxon>
        <taxon>Emergomyces</taxon>
    </lineage>
</organism>
<keyword evidence="1" id="KW-0812">Transmembrane</keyword>
<name>A0A0G2IB95_9EURO</name>
<protein>
    <recommendedName>
        <fullName evidence="4">MARVEL domain-containing protein</fullName>
    </recommendedName>
</protein>